<sequence>MKRIYNLIFILSLILISCGSTADASNFFAIELEGKKKEFQKGEKVGVAIKNKKEKTINKVEYELDGQAIVIENGKLTLDSQKLGRKELKAKIYFDDTSTEVTKSISILATRAPEIYTYEIINEFPHDKRAFTQGLEFYKDTLYESTGRLGKSTLRKVDFKTGEILQKIDLKNDEFGEGLTIINDQIVQLTWQNGLGYVYDLPDLNQTSSFNYGQSKEGWGLCNDGSKIYKSDGTEKIWILDAKTFTEIDYIETVTNKSIFNKANELEYVDGKIYANVWQKPSMMIIDTKSGAIEGVVNFSGLKSKVEQHSEIDVFNGVAYHPERKTFFVTGKNWSKIFEVSINKK</sequence>
<dbReference type="SUPFAM" id="SSF50969">
    <property type="entry name" value="YVTN repeat-like/Quinoprotein amine dehydrogenase"/>
    <property type="match status" value="1"/>
</dbReference>
<evidence type="ECO:0000256" key="1">
    <source>
        <dbReference type="SAM" id="SignalP"/>
    </source>
</evidence>
<gene>
    <name evidence="2" type="ORF">HCU67_11275</name>
</gene>
<feature type="chain" id="PRO_5046482555" evidence="1">
    <location>
        <begin position="23"/>
        <end position="345"/>
    </location>
</feature>
<dbReference type="Gene3D" id="2.130.10.10">
    <property type="entry name" value="YVTN repeat-like/Quinoprotein amine dehydrogenase"/>
    <property type="match status" value="1"/>
</dbReference>
<dbReference type="InterPro" id="IPR011044">
    <property type="entry name" value="Quino_amine_DH_bsu"/>
</dbReference>
<dbReference type="InterPro" id="IPR015943">
    <property type="entry name" value="WD40/YVTN_repeat-like_dom_sf"/>
</dbReference>
<keyword evidence="1" id="KW-0732">Signal</keyword>
<dbReference type="PROSITE" id="PS51257">
    <property type="entry name" value="PROKAR_LIPOPROTEIN"/>
    <property type="match status" value="1"/>
</dbReference>
<name>A0ABX1GU27_9FLAO</name>
<dbReference type="PANTHER" id="PTHR31270">
    <property type="entry name" value="GLUTAMINYL-PEPTIDE CYCLOTRANSFERASE"/>
    <property type="match status" value="1"/>
</dbReference>
<dbReference type="Pfam" id="PF05096">
    <property type="entry name" value="Glu_cyclase_2"/>
    <property type="match status" value="1"/>
</dbReference>
<comment type="caution">
    <text evidence="2">The sequence shown here is derived from an EMBL/GenBank/DDBJ whole genome shotgun (WGS) entry which is preliminary data.</text>
</comment>
<keyword evidence="3" id="KW-1185">Reference proteome</keyword>
<dbReference type="InterPro" id="IPR007788">
    <property type="entry name" value="QCT"/>
</dbReference>
<feature type="signal peptide" evidence="1">
    <location>
        <begin position="1"/>
        <end position="22"/>
    </location>
</feature>
<dbReference type="EMBL" id="JAAWWL010000002">
    <property type="protein sequence ID" value="NKI32526.1"/>
    <property type="molecule type" value="Genomic_DNA"/>
</dbReference>
<protein>
    <submittedName>
        <fullName evidence="2">Glutaminyl-peptide cyclotransferase</fullName>
    </submittedName>
</protein>
<dbReference type="Proteomes" id="UP000718451">
    <property type="component" value="Unassembled WGS sequence"/>
</dbReference>
<accession>A0ABX1GU27</accession>
<organism evidence="2 3">
    <name type="scientific">Croceivirga thetidis</name>
    <dbReference type="NCBI Taxonomy" id="2721623"/>
    <lineage>
        <taxon>Bacteria</taxon>
        <taxon>Pseudomonadati</taxon>
        <taxon>Bacteroidota</taxon>
        <taxon>Flavobacteriia</taxon>
        <taxon>Flavobacteriales</taxon>
        <taxon>Flavobacteriaceae</taxon>
        <taxon>Croceivirga</taxon>
    </lineage>
</organism>
<evidence type="ECO:0000313" key="2">
    <source>
        <dbReference type="EMBL" id="NKI32526.1"/>
    </source>
</evidence>
<proteinExistence type="predicted"/>
<dbReference type="RefSeq" id="WP_168552720.1">
    <property type="nucleotide sequence ID" value="NZ_JAAWWL010000002.1"/>
</dbReference>
<evidence type="ECO:0000313" key="3">
    <source>
        <dbReference type="Proteomes" id="UP000718451"/>
    </source>
</evidence>
<dbReference type="PANTHER" id="PTHR31270:SF1">
    <property type="entry name" value="GLUTAMINYL-PEPTIDE CYCLOTRANSFERASE"/>
    <property type="match status" value="1"/>
</dbReference>
<reference evidence="2 3" key="1">
    <citation type="submission" date="2020-04" db="EMBL/GenBank/DDBJ databases">
        <authorList>
            <person name="Yoon J."/>
        </authorList>
    </citation>
    <scope>NUCLEOTIDE SEQUENCE [LARGE SCALE GENOMIC DNA]</scope>
    <source>
        <strain evidence="2 3">DJ-13</strain>
    </source>
</reference>